<comment type="similarity">
    <text evidence="2">Belongs to the CorA metal ion transporter (MIT) (TC 1.A.35) family.</text>
</comment>
<comment type="caution">
    <text evidence="9">The sequence shown here is derived from an EMBL/GenBank/DDBJ whole genome shotgun (WGS) entry which is preliminary data.</text>
</comment>
<evidence type="ECO:0008006" key="11">
    <source>
        <dbReference type="Google" id="ProtNLM"/>
    </source>
</evidence>
<feature type="compositionally biased region" description="Basic and acidic residues" evidence="7">
    <location>
        <begin position="1280"/>
        <end position="1295"/>
    </location>
</feature>
<keyword evidence="4 8" id="KW-1133">Transmembrane helix</keyword>
<dbReference type="GO" id="GO:0046873">
    <property type="term" value="F:metal ion transmembrane transporter activity"/>
    <property type="evidence" value="ECO:0007669"/>
    <property type="project" value="InterPro"/>
</dbReference>
<comment type="subcellular location">
    <subcellularLocation>
        <location evidence="1">Membrane</location>
        <topology evidence="1">Multi-pass membrane protein</topology>
    </subcellularLocation>
</comment>
<reference evidence="9 10" key="1">
    <citation type="submission" date="2015-03" db="EMBL/GenBank/DDBJ databases">
        <authorList>
            <person name="Radwan O."/>
            <person name="Al-Naeli F.A."/>
            <person name="Rendon G.A."/>
            <person name="Fields C."/>
        </authorList>
    </citation>
    <scope>NUCLEOTIDE SEQUENCE [LARGE SCALE GENOMIC DNA]</scope>
    <source>
        <strain evidence="9">CR-DP1</strain>
    </source>
</reference>
<evidence type="ECO:0000256" key="5">
    <source>
        <dbReference type="ARBA" id="ARBA00023136"/>
    </source>
</evidence>
<feature type="region of interest" description="Disordered" evidence="7">
    <location>
        <begin position="43"/>
        <end position="73"/>
    </location>
</feature>
<dbReference type="Pfam" id="PF01544">
    <property type="entry name" value="CorA"/>
    <property type="match status" value="1"/>
</dbReference>
<keyword evidence="3 8" id="KW-0812">Transmembrane</keyword>
<evidence type="ECO:0000313" key="10">
    <source>
        <dbReference type="Proteomes" id="UP000033483"/>
    </source>
</evidence>
<dbReference type="InterPro" id="IPR050829">
    <property type="entry name" value="CorA_MIT"/>
</dbReference>
<feature type="compositionally biased region" description="Basic and acidic residues" evidence="7">
    <location>
        <begin position="96"/>
        <end position="105"/>
    </location>
</feature>
<dbReference type="SUPFAM" id="SSF143865">
    <property type="entry name" value="CorA soluble domain-like"/>
    <property type="match status" value="1"/>
</dbReference>
<evidence type="ECO:0000256" key="3">
    <source>
        <dbReference type="ARBA" id="ARBA00022692"/>
    </source>
</evidence>
<dbReference type="InterPro" id="IPR002523">
    <property type="entry name" value="MgTranspt_CorA/ZnTranspt_ZntB"/>
</dbReference>
<evidence type="ECO:0000313" key="9">
    <source>
        <dbReference type="EMBL" id="KKA27737.1"/>
    </source>
</evidence>
<dbReference type="Proteomes" id="UP000033483">
    <property type="component" value="Unassembled WGS sequence"/>
</dbReference>
<feature type="region of interest" description="Disordered" evidence="7">
    <location>
        <begin position="572"/>
        <end position="634"/>
    </location>
</feature>
<protein>
    <recommendedName>
        <fullName evidence="11">DUF676 domain-containing protein</fullName>
    </recommendedName>
</protein>
<feature type="coiled-coil region" evidence="6">
    <location>
        <begin position="1084"/>
        <end position="1143"/>
    </location>
</feature>
<proteinExistence type="inferred from homology"/>
<evidence type="ECO:0000256" key="6">
    <source>
        <dbReference type="SAM" id="Coils"/>
    </source>
</evidence>
<dbReference type="PANTHER" id="PTHR47685:SF1">
    <property type="entry name" value="MAGNESIUM TRANSPORT PROTEIN CORA"/>
    <property type="match status" value="1"/>
</dbReference>
<evidence type="ECO:0000256" key="8">
    <source>
        <dbReference type="SAM" id="Phobius"/>
    </source>
</evidence>
<dbReference type="InterPro" id="IPR045863">
    <property type="entry name" value="CorA_TM1_TM2"/>
</dbReference>
<gene>
    <name evidence="9" type="ORF">TD95_001276</name>
</gene>
<keyword evidence="5 8" id="KW-0472">Membrane</keyword>
<evidence type="ECO:0000256" key="4">
    <source>
        <dbReference type="ARBA" id="ARBA00022989"/>
    </source>
</evidence>
<dbReference type="OrthoDB" id="361039at2759"/>
<dbReference type="GO" id="GO:0016020">
    <property type="term" value="C:membrane"/>
    <property type="evidence" value="ECO:0007669"/>
    <property type="project" value="UniProtKB-SubCell"/>
</dbReference>
<dbReference type="Gene3D" id="1.20.58.340">
    <property type="entry name" value="Magnesium transport protein CorA, transmembrane region"/>
    <property type="match status" value="1"/>
</dbReference>
<feature type="transmembrane region" description="Helical" evidence="8">
    <location>
        <begin position="1208"/>
        <end position="1231"/>
    </location>
</feature>
<accession>A0A0F4ZB24</accession>
<evidence type="ECO:0000256" key="2">
    <source>
        <dbReference type="ARBA" id="ARBA00009765"/>
    </source>
</evidence>
<dbReference type="InterPro" id="IPR029058">
    <property type="entry name" value="AB_hydrolase_fold"/>
</dbReference>
<evidence type="ECO:0000256" key="1">
    <source>
        <dbReference type="ARBA" id="ARBA00004141"/>
    </source>
</evidence>
<dbReference type="InterPro" id="IPR045861">
    <property type="entry name" value="CorA_cytoplasmic_dom"/>
</dbReference>
<feature type="compositionally biased region" description="Basic residues" evidence="7">
    <location>
        <begin position="106"/>
        <end position="118"/>
    </location>
</feature>
<dbReference type="EMBL" id="LAEV01001594">
    <property type="protein sequence ID" value="KKA27737.1"/>
    <property type="molecule type" value="Genomic_DNA"/>
</dbReference>
<feature type="transmembrane region" description="Helical" evidence="8">
    <location>
        <begin position="1179"/>
        <end position="1202"/>
    </location>
</feature>
<sequence length="1309" mass="147349">MRASLSSHNVVDTAQISRIDLNDGTLDGSLDDQPQQKLELLDSSSDELPEKPLPSQYDYFVATDGGPADGGSSTSVDIVAVPCPGVCDRYSTWIHRDLDPPDRNPRKTHVHSHSRVHPQPRAPTHSLDSPPAPSSTIATWVREGIRHETNEARILLARHPDVDDATTLEDLAGVLLEQLYAKRLGPRTSRPLFFMCHSIGGLVVKTALVKARNSVKYRSIFYDCYGIGFFGTPHRGSNYLSMPDVAESIKDLLGLQTQLGFALRQQVHSGCETLLALNEEFKRHCSDMQIWTFYETIDSSIKCRPTVPHSPSTALFSETASVRPGNNNCRRAEFSFSSFITPVRFAILGTRQEKVFPLQTDHARCASIGGKKNARTKASFLTDLGLHIKKAALLAGESHHELELYKIVKVEVHGYYQDAPGPTVDLEVGVLSATADSHVIRPWSNRVPLESFLEKGAQKCLDEGITAMRSPEPGSPLFLVRRSSEPNMRETVIDDEDFTVQGTLVGLGLQMDEDTQDGLHLTLNAAFSPLSAQVPRHSDSVVSRPITLGLQQRSLPPASDWRFMEALDAALTRRGPTQKQSTSAVSADASEETEHEKGQKRWQLLDTTQSRKIQSRHRASGWKTSPGGLGAPDPRGQKYMWIHMASNNPSWVETLKGSVPNVMELLNHSNWASHFNKGRHDQHYASFMRPTVGLSYIDADSAGHINPVITVLLPYLHYDLYPASVRRRQLIRKRLKRGRCRPVPETVADIGSTELQTIWEYLGYELPINCRRTLDQFGYPTLHDTRARDDDQMLYKMTKQRDFASEGMHVGDFESHTSTHSASSSLRTTVDNITLQTRPSVRRKKKKADEDGMEQIKDLLPGNVLMVDQLWMWAIGPSKLAAITLELYVLSEVEVSNKTETLVTFFPRRESDPNEGPLYRRCDLRDNIFNDANADAATKCEDAYDMAALVVLHSVTVLLERPSYPELEVFRLFEEAISILTEKLTSAMKKFRTSRIDERKLIYEAEFANEGSIRKRYLEENDRIERENRDSTSSLLELRDLEDELSTIHRLLASQTTHIQKLQKYYDELHQHSPHLGPHAAGYIADALEKLAEYTERANTMSTRVTATRDEYDKLLMMMQRRAQISEVRLQRLQADLASAQGRSVLIFTTFTVIFLPLSFFTSLFGMNTREWQRELPTFGEVGLIALPISALVILLTLLVAWSTNTRLFFTNIGRAIVGLVALVGGVVVEVKKSWKVVLRPPARGSYDEDDEEEDTDDDFAKRQKLLKRDVTGESFWGHGDLKAEDNYKIPDNNRRPGARANIETRSRI</sequence>
<dbReference type="SUPFAM" id="SSF53474">
    <property type="entry name" value="alpha/beta-Hydrolases"/>
    <property type="match status" value="1"/>
</dbReference>
<dbReference type="PANTHER" id="PTHR47685">
    <property type="entry name" value="MAGNESIUM TRANSPORT PROTEIN CORA"/>
    <property type="match status" value="1"/>
</dbReference>
<name>A0A0F4ZB24_9PEZI</name>
<feature type="compositionally biased region" description="Polar residues" evidence="7">
    <location>
        <begin position="575"/>
        <end position="585"/>
    </location>
</feature>
<keyword evidence="6" id="KW-0175">Coiled coil</keyword>
<evidence type="ECO:0000256" key="7">
    <source>
        <dbReference type="SAM" id="MobiDB-lite"/>
    </source>
</evidence>
<feature type="region of interest" description="Disordered" evidence="7">
    <location>
        <begin position="1276"/>
        <end position="1309"/>
    </location>
</feature>
<feature type="region of interest" description="Disordered" evidence="7">
    <location>
        <begin position="96"/>
        <end position="134"/>
    </location>
</feature>
<keyword evidence="10" id="KW-1185">Reference proteome</keyword>
<feature type="transmembrane region" description="Helical" evidence="8">
    <location>
        <begin position="1145"/>
        <end position="1167"/>
    </location>
</feature>
<organism evidence="9 10">
    <name type="scientific">Thielaviopsis punctulata</name>
    <dbReference type="NCBI Taxonomy" id="72032"/>
    <lineage>
        <taxon>Eukaryota</taxon>
        <taxon>Fungi</taxon>
        <taxon>Dikarya</taxon>
        <taxon>Ascomycota</taxon>
        <taxon>Pezizomycotina</taxon>
        <taxon>Sordariomycetes</taxon>
        <taxon>Hypocreomycetidae</taxon>
        <taxon>Microascales</taxon>
        <taxon>Ceratocystidaceae</taxon>
        <taxon>Thielaviopsis</taxon>
    </lineage>
</organism>
<dbReference type="SUPFAM" id="SSF144083">
    <property type="entry name" value="Magnesium transport protein CorA, transmembrane region"/>
    <property type="match status" value="1"/>
</dbReference>